<dbReference type="InterPro" id="IPR023214">
    <property type="entry name" value="HAD_sf"/>
</dbReference>
<dbReference type="GO" id="GO:0005829">
    <property type="term" value="C:cytosol"/>
    <property type="evidence" value="ECO:0007669"/>
    <property type="project" value="TreeGrafter"/>
</dbReference>
<dbReference type="SUPFAM" id="SSF56784">
    <property type="entry name" value="HAD-like"/>
    <property type="match status" value="1"/>
</dbReference>
<accession>A0A9E8ZE91</accession>
<proteinExistence type="predicted"/>
<dbReference type="Gene3D" id="1.10.150.240">
    <property type="entry name" value="Putative phosphatase, domain 2"/>
    <property type="match status" value="1"/>
</dbReference>
<gene>
    <name evidence="1" type="ORF">OXH18_05100</name>
</gene>
<keyword evidence="1" id="KW-0378">Hydrolase</keyword>
<dbReference type="Proteomes" id="UP001163152">
    <property type="component" value="Chromosome"/>
</dbReference>
<dbReference type="SFLD" id="SFLDG01129">
    <property type="entry name" value="C1.5:_HAD__Beta-PGM__Phosphata"/>
    <property type="match status" value="1"/>
</dbReference>
<dbReference type="SFLD" id="SFLDS00003">
    <property type="entry name" value="Haloacid_Dehalogenase"/>
    <property type="match status" value="1"/>
</dbReference>
<dbReference type="InterPro" id="IPR050155">
    <property type="entry name" value="HAD-like_hydrolase_sf"/>
</dbReference>
<dbReference type="PANTHER" id="PTHR43434">
    <property type="entry name" value="PHOSPHOGLYCOLATE PHOSPHATASE"/>
    <property type="match status" value="1"/>
</dbReference>
<dbReference type="NCBIfam" id="TIGR01549">
    <property type="entry name" value="HAD-SF-IA-v1"/>
    <property type="match status" value="1"/>
</dbReference>
<organism evidence="1 2">
    <name type="scientific">Thermocoleostomius sinensis A174</name>
    <dbReference type="NCBI Taxonomy" id="2016057"/>
    <lineage>
        <taxon>Bacteria</taxon>
        <taxon>Bacillati</taxon>
        <taxon>Cyanobacteriota</taxon>
        <taxon>Cyanophyceae</taxon>
        <taxon>Oculatellales</taxon>
        <taxon>Oculatellaceae</taxon>
        <taxon>Thermocoleostomius</taxon>
    </lineage>
</organism>
<evidence type="ECO:0000313" key="1">
    <source>
        <dbReference type="EMBL" id="WAL61372.1"/>
    </source>
</evidence>
<sequence length="220" mass="23520">MALQGVILDIDGTLVLSNDIHAQAWVEAFAAFSYDIAFEQVRPLMGMGGDHVIPLLVPDLNDEDGDGKAIADRRKALILNELGQKIVSANGSRDLVLKLQAEELKLTIASSAKPEELDLLLKAAQVDDLLHEATTSADADESKPAPGIIEAALQKSKFDPNQVVMLGDTPYDIEAAGKAGVRMIAMRCGGFSDDELAGAIAIYNDPADLLQHYDQSPLAQ</sequence>
<dbReference type="InterPro" id="IPR041492">
    <property type="entry name" value="HAD_2"/>
</dbReference>
<dbReference type="RefSeq" id="WP_268611325.1">
    <property type="nucleotide sequence ID" value="NZ_CP113797.1"/>
</dbReference>
<dbReference type="GO" id="GO:0008967">
    <property type="term" value="F:phosphoglycolate phosphatase activity"/>
    <property type="evidence" value="ECO:0007669"/>
    <property type="project" value="TreeGrafter"/>
</dbReference>
<reference evidence="1" key="1">
    <citation type="submission" date="2022-12" db="EMBL/GenBank/DDBJ databases">
        <title>Polyphasic identification of a Novel Hot-Spring Cyanobacterium Ocullathermofonsia sinensis gen nov. sp. nov. and Genomic Insights on its Adaptations to the Thermal Habitat.</title>
        <authorList>
            <person name="Daroch M."/>
            <person name="Tang J."/>
            <person name="Jiang Y."/>
        </authorList>
    </citation>
    <scope>NUCLEOTIDE SEQUENCE</scope>
    <source>
        <strain evidence="1">PKUAC-SCTA174</strain>
    </source>
</reference>
<dbReference type="AlphaFoldDB" id="A0A9E8ZE91"/>
<dbReference type="Pfam" id="PF13419">
    <property type="entry name" value="HAD_2"/>
    <property type="match status" value="1"/>
</dbReference>
<dbReference type="Gene3D" id="3.40.50.1000">
    <property type="entry name" value="HAD superfamily/HAD-like"/>
    <property type="match status" value="1"/>
</dbReference>
<name>A0A9E8ZE91_9CYAN</name>
<dbReference type="PANTHER" id="PTHR43434:SF16">
    <property type="entry name" value="BLL8046 PROTEIN"/>
    <property type="match status" value="1"/>
</dbReference>
<dbReference type="EMBL" id="CP113797">
    <property type="protein sequence ID" value="WAL61372.1"/>
    <property type="molecule type" value="Genomic_DNA"/>
</dbReference>
<dbReference type="InterPro" id="IPR023198">
    <property type="entry name" value="PGP-like_dom2"/>
</dbReference>
<dbReference type="InterPro" id="IPR036412">
    <property type="entry name" value="HAD-like_sf"/>
</dbReference>
<dbReference type="GO" id="GO:0006281">
    <property type="term" value="P:DNA repair"/>
    <property type="evidence" value="ECO:0007669"/>
    <property type="project" value="TreeGrafter"/>
</dbReference>
<keyword evidence="2" id="KW-1185">Reference proteome</keyword>
<dbReference type="InterPro" id="IPR006439">
    <property type="entry name" value="HAD-SF_hydro_IA"/>
</dbReference>
<dbReference type="KEGG" id="tsin:OXH18_05100"/>
<evidence type="ECO:0000313" key="2">
    <source>
        <dbReference type="Proteomes" id="UP001163152"/>
    </source>
</evidence>
<protein>
    <submittedName>
        <fullName evidence="1">HAD family hydrolase</fullName>
    </submittedName>
</protein>